<dbReference type="EMBL" id="SMMG02000007">
    <property type="protein sequence ID" value="KAA3466494.1"/>
    <property type="molecule type" value="Genomic_DNA"/>
</dbReference>
<keyword evidence="1" id="KW-0804">Transcription</keyword>
<sequence>MRWKLSAKLNNSSSKCTLTRNTLIDLKDQMSRMMEMMSNIQRKIGIGIPSNTENYPQKDGKEIVNAIALQSSKTLDNSCAPIQKDEDVQKPINKPLDETKLEELVEQVVGPVVQPSLNVNLPLLELIDKIPKYFKYLKKIMSRHKKLKKGEQINIDTSCSAIMLRKYPRN</sequence>
<accession>A0A5B6VBR4</accession>
<keyword evidence="2" id="KW-1185">Reference proteome</keyword>
<dbReference type="GO" id="GO:0000428">
    <property type="term" value="C:DNA-directed RNA polymerase complex"/>
    <property type="evidence" value="ECO:0007669"/>
    <property type="project" value="UniProtKB-KW"/>
</dbReference>
<gene>
    <name evidence="1" type="ORF">EPI10_001584</name>
</gene>
<dbReference type="OrthoDB" id="851261at2759"/>
<reference evidence="2" key="1">
    <citation type="journal article" date="2019" name="Plant Biotechnol. J.">
        <title>Genome sequencing of the Australian wild diploid species Gossypium australe highlights disease resistance and delayed gland morphogenesis.</title>
        <authorList>
            <person name="Cai Y."/>
            <person name="Cai X."/>
            <person name="Wang Q."/>
            <person name="Wang P."/>
            <person name="Zhang Y."/>
            <person name="Cai C."/>
            <person name="Xu Y."/>
            <person name="Wang K."/>
            <person name="Zhou Z."/>
            <person name="Wang C."/>
            <person name="Geng S."/>
            <person name="Li B."/>
            <person name="Dong Q."/>
            <person name="Hou Y."/>
            <person name="Wang H."/>
            <person name="Ai P."/>
            <person name="Liu Z."/>
            <person name="Yi F."/>
            <person name="Sun M."/>
            <person name="An G."/>
            <person name="Cheng J."/>
            <person name="Zhang Y."/>
            <person name="Shi Q."/>
            <person name="Xie Y."/>
            <person name="Shi X."/>
            <person name="Chang Y."/>
            <person name="Huang F."/>
            <person name="Chen Y."/>
            <person name="Hong S."/>
            <person name="Mi L."/>
            <person name="Sun Q."/>
            <person name="Zhang L."/>
            <person name="Zhou B."/>
            <person name="Peng R."/>
            <person name="Zhang X."/>
            <person name="Liu F."/>
        </authorList>
    </citation>
    <scope>NUCLEOTIDE SEQUENCE [LARGE SCALE GENOMIC DNA]</scope>
    <source>
        <strain evidence="2">cv. PA1801</strain>
    </source>
</reference>
<dbReference type="Proteomes" id="UP000325315">
    <property type="component" value="Unassembled WGS sequence"/>
</dbReference>
<organism evidence="1 2">
    <name type="scientific">Gossypium australe</name>
    <dbReference type="NCBI Taxonomy" id="47621"/>
    <lineage>
        <taxon>Eukaryota</taxon>
        <taxon>Viridiplantae</taxon>
        <taxon>Streptophyta</taxon>
        <taxon>Embryophyta</taxon>
        <taxon>Tracheophyta</taxon>
        <taxon>Spermatophyta</taxon>
        <taxon>Magnoliopsida</taxon>
        <taxon>eudicotyledons</taxon>
        <taxon>Gunneridae</taxon>
        <taxon>Pentapetalae</taxon>
        <taxon>rosids</taxon>
        <taxon>malvids</taxon>
        <taxon>Malvales</taxon>
        <taxon>Malvaceae</taxon>
        <taxon>Malvoideae</taxon>
        <taxon>Gossypium</taxon>
    </lineage>
</organism>
<comment type="caution">
    <text evidence="1">The sequence shown here is derived from an EMBL/GenBank/DDBJ whole genome shotgun (WGS) entry which is preliminary data.</text>
</comment>
<protein>
    <submittedName>
        <fullName evidence="1">Putative DNA-directed RNA polymerase subunit delta</fullName>
    </submittedName>
</protein>
<evidence type="ECO:0000313" key="1">
    <source>
        <dbReference type="EMBL" id="KAA3466494.1"/>
    </source>
</evidence>
<keyword evidence="1" id="KW-0240">DNA-directed RNA polymerase</keyword>
<proteinExistence type="predicted"/>
<dbReference type="AlphaFoldDB" id="A0A5B6VBR4"/>
<evidence type="ECO:0000313" key="2">
    <source>
        <dbReference type="Proteomes" id="UP000325315"/>
    </source>
</evidence>
<name>A0A5B6VBR4_9ROSI</name>